<protein>
    <submittedName>
        <fullName evidence="2">Uncharacterized protein</fullName>
    </submittedName>
</protein>
<dbReference type="EMBL" id="JANPWB010000008">
    <property type="protein sequence ID" value="KAJ1166581.1"/>
    <property type="molecule type" value="Genomic_DNA"/>
</dbReference>
<feature type="compositionally biased region" description="Low complexity" evidence="1">
    <location>
        <begin position="62"/>
        <end position="72"/>
    </location>
</feature>
<dbReference type="AlphaFoldDB" id="A0AAV7SRD6"/>
<dbReference type="Proteomes" id="UP001066276">
    <property type="component" value="Chromosome 4_2"/>
</dbReference>
<gene>
    <name evidence="2" type="ORF">NDU88_006980</name>
</gene>
<proteinExistence type="predicted"/>
<feature type="compositionally biased region" description="Basic and acidic residues" evidence="1">
    <location>
        <begin position="41"/>
        <end position="51"/>
    </location>
</feature>
<evidence type="ECO:0000256" key="1">
    <source>
        <dbReference type="SAM" id="MobiDB-lite"/>
    </source>
</evidence>
<name>A0AAV7SRD6_PLEWA</name>
<evidence type="ECO:0000313" key="2">
    <source>
        <dbReference type="EMBL" id="KAJ1166581.1"/>
    </source>
</evidence>
<sequence length="115" mass="12412">MEAATTKGISPHTDTRQGPAEDIRPETRNITQDPDTNLKNNHGDAHVDGKTYADVTRPRQGSPPTTTTPTSSCDVSTAVNWQELIVKIAKVAAGMNIHPVVTTVANIIDRLFHGE</sequence>
<feature type="compositionally biased region" description="Polar residues" evidence="1">
    <location>
        <begin position="28"/>
        <end position="40"/>
    </location>
</feature>
<feature type="region of interest" description="Disordered" evidence="1">
    <location>
        <begin position="1"/>
        <end position="73"/>
    </location>
</feature>
<evidence type="ECO:0000313" key="3">
    <source>
        <dbReference type="Proteomes" id="UP001066276"/>
    </source>
</evidence>
<comment type="caution">
    <text evidence="2">The sequence shown here is derived from an EMBL/GenBank/DDBJ whole genome shotgun (WGS) entry which is preliminary data.</text>
</comment>
<keyword evidence="3" id="KW-1185">Reference proteome</keyword>
<feature type="compositionally biased region" description="Basic and acidic residues" evidence="1">
    <location>
        <begin position="13"/>
        <end position="27"/>
    </location>
</feature>
<organism evidence="2 3">
    <name type="scientific">Pleurodeles waltl</name>
    <name type="common">Iberian ribbed newt</name>
    <dbReference type="NCBI Taxonomy" id="8319"/>
    <lineage>
        <taxon>Eukaryota</taxon>
        <taxon>Metazoa</taxon>
        <taxon>Chordata</taxon>
        <taxon>Craniata</taxon>
        <taxon>Vertebrata</taxon>
        <taxon>Euteleostomi</taxon>
        <taxon>Amphibia</taxon>
        <taxon>Batrachia</taxon>
        <taxon>Caudata</taxon>
        <taxon>Salamandroidea</taxon>
        <taxon>Salamandridae</taxon>
        <taxon>Pleurodelinae</taxon>
        <taxon>Pleurodeles</taxon>
    </lineage>
</organism>
<accession>A0AAV7SRD6</accession>
<reference evidence="2" key="1">
    <citation type="journal article" date="2022" name="bioRxiv">
        <title>Sequencing and chromosome-scale assembly of the giantPleurodeles waltlgenome.</title>
        <authorList>
            <person name="Brown T."/>
            <person name="Elewa A."/>
            <person name="Iarovenko S."/>
            <person name="Subramanian E."/>
            <person name="Araus A.J."/>
            <person name="Petzold A."/>
            <person name="Susuki M."/>
            <person name="Suzuki K.-i.T."/>
            <person name="Hayashi T."/>
            <person name="Toyoda A."/>
            <person name="Oliveira C."/>
            <person name="Osipova E."/>
            <person name="Leigh N.D."/>
            <person name="Simon A."/>
            <person name="Yun M.H."/>
        </authorList>
    </citation>
    <scope>NUCLEOTIDE SEQUENCE</scope>
    <source>
        <strain evidence="2">20211129_DDA</strain>
        <tissue evidence="2">Liver</tissue>
    </source>
</reference>